<gene>
    <name evidence="1" type="ORF">BJ875DRAFT_189159</name>
</gene>
<keyword evidence="2" id="KW-1185">Reference proteome</keyword>
<dbReference type="Proteomes" id="UP000824998">
    <property type="component" value="Unassembled WGS sequence"/>
</dbReference>
<evidence type="ECO:0000313" key="1">
    <source>
        <dbReference type="EMBL" id="KAG9239377.1"/>
    </source>
</evidence>
<sequence>MASQPRPGSLCPRLTVRSLSRLTLPKVGTWGTAAQSHSNFDVQTSVAHSSLLSSPLVVVARLSPRRRRSSFPSSSSLVVVVARLSPRRRRSSSSLVFPLVVVARRRRSSSSLVSPLVVVARDSLLWSQALGPTTQDYSTLVGDRISFFDPSHPVLHTSHNFAHLIHTSYIPYLGISSSFRVDDDTGRRQSTLDTQQSALDTPSIGSRHSSFFLGVECPAVLSSVSLPPVLLTRPPSCFVSPLTFFMSRPSAGL</sequence>
<proteinExistence type="predicted"/>
<name>A0A9P7YTD2_9HELO</name>
<comment type="caution">
    <text evidence="1">The sequence shown here is derived from an EMBL/GenBank/DDBJ whole genome shotgun (WGS) entry which is preliminary data.</text>
</comment>
<protein>
    <submittedName>
        <fullName evidence="1">Uncharacterized protein</fullName>
    </submittedName>
</protein>
<accession>A0A9P7YTD2</accession>
<dbReference type="AlphaFoldDB" id="A0A9P7YTD2"/>
<dbReference type="EMBL" id="MU251359">
    <property type="protein sequence ID" value="KAG9239377.1"/>
    <property type="molecule type" value="Genomic_DNA"/>
</dbReference>
<reference evidence="1" key="1">
    <citation type="journal article" date="2021" name="IMA Fungus">
        <title>Genomic characterization of three marine fungi, including Emericellopsis atlantica sp. nov. with signatures of a generalist lifestyle and marine biomass degradation.</title>
        <authorList>
            <person name="Hagestad O.C."/>
            <person name="Hou L."/>
            <person name="Andersen J.H."/>
            <person name="Hansen E.H."/>
            <person name="Altermark B."/>
            <person name="Li C."/>
            <person name="Kuhnert E."/>
            <person name="Cox R.J."/>
            <person name="Crous P.W."/>
            <person name="Spatafora J.W."/>
            <person name="Lail K."/>
            <person name="Amirebrahimi M."/>
            <person name="Lipzen A."/>
            <person name="Pangilinan J."/>
            <person name="Andreopoulos W."/>
            <person name="Hayes R.D."/>
            <person name="Ng V."/>
            <person name="Grigoriev I.V."/>
            <person name="Jackson S.A."/>
            <person name="Sutton T.D.S."/>
            <person name="Dobson A.D.W."/>
            <person name="Rama T."/>
        </authorList>
    </citation>
    <scope>NUCLEOTIDE SEQUENCE</scope>
    <source>
        <strain evidence="1">TRa018bII</strain>
    </source>
</reference>
<organism evidence="1 2">
    <name type="scientific">Amylocarpus encephaloides</name>
    <dbReference type="NCBI Taxonomy" id="45428"/>
    <lineage>
        <taxon>Eukaryota</taxon>
        <taxon>Fungi</taxon>
        <taxon>Dikarya</taxon>
        <taxon>Ascomycota</taxon>
        <taxon>Pezizomycotina</taxon>
        <taxon>Leotiomycetes</taxon>
        <taxon>Helotiales</taxon>
        <taxon>Helotiales incertae sedis</taxon>
        <taxon>Amylocarpus</taxon>
    </lineage>
</organism>
<evidence type="ECO:0000313" key="2">
    <source>
        <dbReference type="Proteomes" id="UP000824998"/>
    </source>
</evidence>